<dbReference type="Gene3D" id="3.30.200.20">
    <property type="entry name" value="Phosphorylase Kinase, domain 1"/>
    <property type="match status" value="1"/>
</dbReference>
<keyword evidence="7 8" id="KW-0067">ATP-binding</keyword>
<dbReference type="Pfam" id="PF00069">
    <property type="entry name" value="Pkinase"/>
    <property type="match status" value="1"/>
</dbReference>
<dbReference type="PANTHER" id="PTHR47096">
    <property type="entry name" value="MISSHAPEN LIKE KINASE 1"/>
    <property type="match status" value="1"/>
</dbReference>
<accession>A0A671MY89</accession>
<gene>
    <name evidence="12" type="primary">LOC107700961</name>
</gene>
<feature type="compositionally biased region" description="Polar residues" evidence="9">
    <location>
        <begin position="546"/>
        <end position="563"/>
    </location>
</feature>
<evidence type="ECO:0000256" key="8">
    <source>
        <dbReference type="PROSITE-ProRule" id="PRU10141"/>
    </source>
</evidence>
<dbReference type="InterPro" id="IPR008271">
    <property type="entry name" value="Ser/Thr_kinase_AS"/>
</dbReference>
<dbReference type="PANTHER" id="PTHR47096:SF1">
    <property type="entry name" value="MISSHAPEN LIKE KINASE 1"/>
    <property type="match status" value="1"/>
</dbReference>
<dbReference type="Proteomes" id="UP000472260">
    <property type="component" value="Unassembled WGS sequence"/>
</dbReference>
<comment type="similarity">
    <text evidence="1">Belongs to the protein kinase superfamily. STE Ser/Thr protein kinase family. STE20 subfamily.</text>
</comment>
<dbReference type="GO" id="GO:0004674">
    <property type="term" value="F:protein serine/threonine kinase activity"/>
    <property type="evidence" value="ECO:0007669"/>
    <property type="project" value="UniProtKB-KW"/>
</dbReference>
<feature type="binding site" evidence="8">
    <location>
        <position position="54"/>
    </location>
    <ligand>
        <name>ATP</name>
        <dbReference type="ChEBI" id="CHEBI:30616"/>
    </ligand>
</feature>
<organism evidence="12 13">
    <name type="scientific">Sinocyclocheilus anshuiensis</name>
    <dbReference type="NCBI Taxonomy" id="1608454"/>
    <lineage>
        <taxon>Eukaryota</taxon>
        <taxon>Metazoa</taxon>
        <taxon>Chordata</taxon>
        <taxon>Craniata</taxon>
        <taxon>Vertebrata</taxon>
        <taxon>Euteleostomi</taxon>
        <taxon>Actinopterygii</taxon>
        <taxon>Neopterygii</taxon>
        <taxon>Teleostei</taxon>
        <taxon>Ostariophysi</taxon>
        <taxon>Cypriniformes</taxon>
        <taxon>Cyprinidae</taxon>
        <taxon>Cyprininae</taxon>
        <taxon>Sinocyclocheilus</taxon>
    </lineage>
</organism>
<dbReference type="FunFam" id="1.10.510.10:FF:000003">
    <property type="entry name" value="TRAF2 and NCK-interacting protein kinase isoform 4"/>
    <property type="match status" value="1"/>
</dbReference>
<name>A0A671MY89_9TELE</name>
<evidence type="ECO:0000256" key="2">
    <source>
        <dbReference type="ARBA" id="ARBA00012513"/>
    </source>
</evidence>
<dbReference type="Pfam" id="PF00780">
    <property type="entry name" value="CNH"/>
    <property type="match status" value="1"/>
</dbReference>
<protein>
    <recommendedName>
        <fullName evidence="2">non-specific serine/threonine protein kinase</fullName>
        <ecNumber evidence="2">2.7.11.1</ecNumber>
    </recommendedName>
</protein>
<proteinExistence type="inferred from homology"/>
<feature type="compositionally biased region" description="Low complexity" evidence="9">
    <location>
        <begin position="482"/>
        <end position="492"/>
    </location>
</feature>
<feature type="compositionally biased region" description="Acidic residues" evidence="9">
    <location>
        <begin position="527"/>
        <end position="543"/>
    </location>
</feature>
<dbReference type="GO" id="GO:0005829">
    <property type="term" value="C:cytosol"/>
    <property type="evidence" value="ECO:0007669"/>
    <property type="project" value="TreeGrafter"/>
</dbReference>
<feature type="domain" description="CNH" evidence="11">
    <location>
        <begin position="733"/>
        <end position="1020"/>
    </location>
</feature>
<dbReference type="GO" id="GO:0005524">
    <property type="term" value="F:ATP binding"/>
    <property type="evidence" value="ECO:0007669"/>
    <property type="project" value="UniProtKB-UniRule"/>
</dbReference>
<dbReference type="SUPFAM" id="SSF56112">
    <property type="entry name" value="Protein kinase-like (PK-like)"/>
    <property type="match status" value="1"/>
</dbReference>
<evidence type="ECO:0000259" key="11">
    <source>
        <dbReference type="PROSITE" id="PS50219"/>
    </source>
</evidence>
<dbReference type="PROSITE" id="PS50011">
    <property type="entry name" value="PROTEIN_KINASE_DOM"/>
    <property type="match status" value="1"/>
</dbReference>
<evidence type="ECO:0000256" key="5">
    <source>
        <dbReference type="ARBA" id="ARBA00022741"/>
    </source>
</evidence>
<dbReference type="InterPro" id="IPR000719">
    <property type="entry name" value="Prot_kinase_dom"/>
</dbReference>
<feature type="region of interest" description="Disordered" evidence="9">
    <location>
        <begin position="268"/>
        <end position="307"/>
    </location>
</feature>
<keyword evidence="6" id="KW-0418">Kinase</keyword>
<evidence type="ECO:0000256" key="1">
    <source>
        <dbReference type="ARBA" id="ARBA00008874"/>
    </source>
</evidence>
<dbReference type="PROSITE" id="PS00107">
    <property type="entry name" value="PROTEIN_KINASE_ATP"/>
    <property type="match status" value="1"/>
</dbReference>
<dbReference type="InterPro" id="IPR011009">
    <property type="entry name" value="Kinase-like_dom_sf"/>
</dbReference>
<dbReference type="InterPro" id="IPR017441">
    <property type="entry name" value="Protein_kinase_ATP_BS"/>
</dbReference>
<keyword evidence="3" id="KW-0723">Serine/threonine-protein kinase</keyword>
<keyword evidence="4" id="KW-0808">Transferase</keyword>
<dbReference type="InterPro" id="IPR001180">
    <property type="entry name" value="CNH_dom"/>
</dbReference>
<dbReference type="InterPro" id="IPR051700">
    <property type="entry name" value="STE20_Ser-Thr_kinase"/>
</dbReference>
<evidence type="ECO:0000313" key="13">
    <source>
        <dbReference type="Proteomes" id="UP000472260"/>
    </source>
</evidence>
<dbReference type="Ensembl" id="ENSSANT00000037988.1">
    <property type="protein sequence ID" value="ENSSANP00000035653.1"/>
    <property type="gene ID" value="ENSSANG00000013563.1"/>
</dbReference>
<dbReference type="PROSITE" id="PS00108">
    <property type="entry name" value="PROTEIN_KINASE_ST"/>
    <property type="match status" value="1"/>
</dbReference>
<feature type="domain" description="Protein kinase" evidence="10">
    <location>
        <begin position="1"/>
        <end position="247"/>
    </location>
</feature>
<evidence type="ECO:0000313" key="12">
    <source>
        <dbReference type="Ensembl" id="ENSSANP00000035653.1"/>
    </source>
</evidence>
<reference evidence="12" key="2">
    <citation type="submission" date="2025-09" db="UniProtKB">
        <authorList>
            <consortium name="Ensembl"/>
        </authorList>
    </citation>
    <scope>IDENTIFICATION</scope>
</reference>
<feature type="region of interest" description="Disordered" evidence="9">
    <location>
        <begin position="371"/>
        <end position="423"/>
    </location>
</feature>
<evidence type="ECO:0000256" key="6">
    <source>
        <dbReference type="ARBA" id="ARBA00022777"/>
    </source>
</evidence>
<dbReference type="SMART" id="SM00220">
    <property type="entry name" value="S_TKc"/>
    <property type="match status" value="1"/>
</dbReference>
<dbReference type="Gene3D" id="1.10.510.10">
    <property type="entry name" value="Transferase(Phosphotransferase) domain 1"/>
    <property type="match status" value="1"/>
</dbReference>
<sequence>MANDSPAKSLVDIDLASLRDPAGIFELVEVVGNGTYGQVYKGRHVKTGQLAAIKVMDVTELVMEFCGAGSITDLVKNTKGNSLKEEWIAYISREILRGLAHLHAHHVIHRDIKGQNVLLTENAEVKLVDFGVSAQLDRTVGRRNTFIGTPYWMAPEVIACDENPDATYDYRSDLWSCGITAIEMAEGAPPLCDMHPMRALFLIPRNPPPRLKSKKWSKKFFSFIEGCLVKNYTQRPPTDQLLKHPFIRDQPNERQVRIQLKDHLDRCRKKRGERDETEYEYSGSEEEEEEAQEQEGEPSSIVNVPGESTLRRDFIRLQQENKERSEALRRQQLLQEQQLREQEEYKRQLLAERQKRIEQQKEQRRRLEEQQRREREMRRQQEREQRREEQEEKRRLEEMERRRKEEEERRRAEEEKRRADREQEYIRRQLEEEQRHLEILQQQLLHEQAMLLVDERHRRSVQGSPQTAVLQKQPPAVPPRSSEPFSNGSSSSDPQDLTALAKELRAVEDVRPQHKATDYSSSSEDSGTTDDEDDEEVDQEAGEESTSGPEDSRAGSSRLSNGETEAAKTMVVQDNDASSTPCKDSTLIMRQFQRAGPVTVLGSGWSPSPVEIGQRNCIRGLPDLLQQSSSAPSSPALSPLSPLDRVPCLAETPTVPKHKSSSSFTPFIDPRLLQVSPSTGSALNNAGYSNDARLQEALRQDASRKGSVVNVNPVNTRPQNDTPEIRKYKKRFNSEILCAALWGVNLLVGTESGLMLLDRSGQGKVYPLISRRRFQQMDVLEGLNVLVTISGKKNKLRVYYLSWLRNKILHNDPEVEKKQGWTTVGDLEGCVHYNVVKYERIKFLVLALKNSVEVYAWAPKPYHKFMAFKSFGDLVHKPLLVDLTVEEGQRLKVIYGSCSGFHAVDVDSGAVYDIYLPTHIQSSIQSHAIIILPNTDGIELLVCYEDEGVYVNTYGRITKDVVLQWGEMPTSVAYIRSNQIMGWGEKAIEIRSVETGHLDGVFMHKRAQRLKFLCERNDKVFFASVRSGGSSQVYFMTLGRTSLLSW</sequence>
<evidence type="ECO:0000259" key="10">
    <source>
        <dbReference type="PROSITE" id="PS50011"/>
    </source>
</evidence>
<feature type="compositionally biased region" description="Acidic residues" evidence="9">
    <location>
        <begin position="275"/>
        <end position="296"/>
    </location>
</feature>
<evidence type="ECO:0000256" key="7">
    <source>
        <dbReference type="ARBA" id="ARBA00022840"/>
    </source>
</evidence>
<evidence type="ECO:0000256" key="9">
    <source>
        <dbReference type="SAM" id="MobiDB-lite"/>
    </source>
</evidence>
<feature type="compositionally biased region" description="Polar residues" evidence="9">
    <location>
        <begin position="461"/>
        <end position="470"/>
    </location>
</feature>
<dbReference type="PROSITE" id="PS50219">
    <property type="entry name" value="CNH"/>
    <property type="match status" value="1"/>
</dbReference>
<dbReference type="EC" id="2.7.11.1" evidence="2"/>
<evidence type="ECO:0000256" key="3">
    <source>
        <dbReference type="ARBA" id="ARBA00022527"/>
    </source>
</evidence>
<keyword evidence="5 8" id="KW-0547">Nucleotide-binding</keyword>
<keyword evidence="13" id="KW-1185">Reference proteome</keyword>
<evidence type="ECO:0000256" key="4">
    <source>
        <dbReference type="ARBA" id="ARBA00022679"/>
    </source>
</evidence>
<reference evidence="12" key="1">
    <citation type="submission" date="2025-08" db="UniProtKB">
        <authorList>
            <consortium name="Ensembl"/>
        </authorList>
    </citation>
    <scope>IDENTIFICATION</scope>
</reference>
<dbReference type="SMART" id="SM00036">
    <property type="entry name" value="CNH"/>
    <property type="match status" value="1"/>
</dbReference>
<feature type="compositionally biased region" description="Basic and acidic residues" evidence="9">
    <location>
        <begin position="502"/>
        <end position="517"/>
    </location>
</feature>
<dbReference type="AlphaFoldDB" id="A0A671MY89"/>
<feature type="region of interest" description="Disordered" evidence="9">
    <location>
        <begin position="456"/>
        <end position="564"/>
    </location>
</feature>